<dbReference type="InterPro" id="IPR029058">
    <property type="entry name" value="AB_hydrolase_fold"/>
</dbReference>
<dbReference type="EMBL" id="JACXYU010000005">
    <property type="protein sequence ID" value="MBD3932361.1"/>
    <property type="molecule type" value="Genomic_DNA"/>
</dbReference>
<sequence>MQMPRVLGTVRATALEAAVLAGRLALYSTGVLAERPAPADRADLPGPRPVLLLHGFVDNRSVFTLLRRSLSRHGWPHVACANYAPWVCDVRAAAETLGRQIEELRERTGQQRVDIVGHSLGGLIARYQVQLLGGDAHVHTLVTLGTPHHGTRAVPAMSVHPVVRQMRPGSGLLSELAAPAPGCRTRFVSFWSDGDQVVSPPESARLDHPDLRRRTVRVRGVGHLTLPLHRAVIAGIRSELLAADGVTHVAPSSSDVA</sequence>
<dbReference type="SUPFAM" id="SSF53474">
    <property type="entry name" value="alpha/beta-Hydrolases"/>
    <property type="match status" value="1"/>
</dbReference>
<keyword evidence="1" id="KW-0378">Hydrolase</keyword>
<dbReference type="PANTHER" id="PTHR37946">
    <property type="entry name" value="SLL1969 PROTEIN"/>
    <property type="match status" value="1"/>
</dbReference>
<comment type="caution">
    <text evidence="1">The sequence shown here is derived from an EMBL/GenBank/DDBJ whole genome shotgun (WGS) entry which is preliminary data.</text>
</comment>
<dbReference type="GO" id="GO:0016787">
    <property type="term" value="F:hydrolase activity"/>
    <property type="evidence" value="ECO:0007669"/>
    <property type="project" value="UniProtKB-KW"/>
</dbReference>
<accession>A0A927F101</accession>
<dbReference type="AlphaFoldDB" id="A0A927F101"/>
<dbReference type="Pfam" id="PF02089">
    <property type="entry name" value="Palm_thioest"/>
    <property type="match status" value="1"/>
</dbReference>
<keyword evidence="2" id="KW-1185">Reference proteome</keyword>
<gene>
    <name evidence="1" type="ORF">IF129_12460</name>
</gene>
<evidence type="ECO:0000313" key="2">
    <source>
        <dbReference type="Proteomes" id="UP000632289"/>
    </source>
</evidence>
<dbReference type="RefSeq" id="WP_191209658.1">
    <property type="nucleotide sequence ID" value="NZ_BAABKL010000008.1"/>
</dbReference>
<proteinExistence type="predicted"/>
<name>A0A927F101_9ACTN</name>
<dbReference type="Gene3D" id="3.40.50.1820">
    <property type="entry name" value="alpha/beta hydrolase"/>
    <property type="match status" value="1"/>
</dbReference>
<organism evidence="1 2">
    <name type="scientific">Streptomyces chumphonensis</name>
    <dbReference type="NCBI Taxonomy" id="1214925"/>
    <lineage>
        <taxon>Bacteria</taxon>
        <taxon>Bacillati</taxon>
        <taxon>Actinomycetota</taxon>
        <taxon>Actinomycetes</taxon>
        <taxon>Kitasatosporales</taxon>
        <taxon>Streptomycetaceae</taxon>
        <taxon>Streptomyces</taxon>
    </lineage>
</organism>
<evidence type="ECO:0000313" key="1">
    <source>
        <dbReference type="EMBL" id="MBD3932361.1"/>
    </source>
</evidence>
<protein>
    <submittedName>
        <fullName evidence="1">Alpha/beta fold hydrolase</fullName>
    </submittedName>
</protein>
<reference evidence="1" key="1">
    <citation type="submission" date="2020-09" db="EMBL/GenBank/DDBJ databases">
        <title>Secondary metabolite and genome analysis of marine Streptomyces chumphonensis KK1-2T.</title>
        <authorList>
            <person name="Phongsopitanun W."/>
            <person name="Kanchanasin P."/>
            <person name="Pittayakhajonwut P."/>
            <person name="Suwanborirux K."/>
            <person name="Tanasupawat S."/>
        </authorList>
    </citation>
    <scope>NUCLEOTIDE SEQUENCE</scope>
    <source>
        <strain evidence="1">KK1-2</strain>
    </source>
</reference>
<dbReference type="PANTHER" id="PTHR37946:SF1">
    <property type="entry name" value="SLL1969 PROTEIN"/>
    <property type="match status" value="1"/>
</dbReference>
<dbReference type="Proteomes" id="UP000632289">
    <property type="component" value="Unassembled WGS sequence"/>
</dbReference>